<dbReference type="Proteomes" id="UP000829720">
    <property type="component" value="Unassembled WGS sequence"/>
</dbReference>
<dbReference type="EMBL" id="JAERUA010000025">
    <property type="protein sequence ID" value="KAI1882230.1"/>
    <property type="molecule type" value="Genomic_DNA"/>
</dbReference>
<proteinExistence type="predicted"/>
<dbReference type="AlphaFoldDB" id="A0A8T3CEF2"/>
<sequence length="97" mass="10243">MAGLAGERNMTDGQDSILEPLSFPERPGHGGSPERHVSVPVFCAQRRPLCPKRRPSSATSSCSTNWSSLMSNSSQIFQGVQSSSGVAVCIGRNPTPA</sequence>
<feature type="region of interest" description="Disordered" evidence="1">
    <location>
        <begin position="1"/>
        <end position="36"/>
    </location>
</feature>
<feature type="compositionally biased region" description="Basic and acidic residues" evidence="1">
    <location>
        <begin position="26"/>
        <end position="36"/>
    </location>
</feature>
<reference evidence="2" key="1">
    <citation type="submission" date="2021-01" db="EMBL/GenBank/DDBJ databases">
        <authorList>
            <person name="Zahm M."/>
            <person name="Roques C."/>
            <person name="Cabau C."/>
            <person name="Klopp C."/>
            <person name="Donnadieu C."/>
            <person name="Jouanno E."/>
            <person name="Lampietro C."/>
            <person name="Louis A."/>
            <person name="Herpin A."/>
            <person name="Echchiki A."/>
            <person name="Berthelot C."/>
            <person name="Parey E."/>
            <person name="Roest-Crollius H."/>
            <person name="Braasch I."/>
            <person name="Postlethwait J."/>
            <person name="Bobe J."/>
            <person name="Montfort J."/>
            <person name="Bouchez O."/>
            <person name="Begum T."/>
            <person name="Mejri S."/>
            <person name="Adams A."/>
            <person name="Chen W.-J."/>
            <person name="Guiguen Y."/>
        </authorList>
    </citation>
    <scope>NUCLEOTIDE SEQUENCE</scope>
    <source>
        <tissue evidence="2">Blood</tissue>
    </source>
</reference>
<name>A0A8T3CEF2_9TELE</name>
<keyword evidence="3" id="KW-1185">Reference proteome</keyword>
<evidence type="ECO:0000256" key="1">
    <source>
        <dbReference type="SAM" id="MobiDB-lite"/>
    </source>
</evidence>
<evidence type="ECO:0000313" key="3">
    <source>
        <dbReference type="Proteomes" id="UP000829720"/>
    </source>
</evidence>
<comment type="caution">
    <text evidence="2">The sequence shown here is derived from an EMBL/GenBank/DDBJ whole genome shotgun (WGS) entry which is preliminary data.</text>
</comment>
<gene>
    <name evidence="2" type="ORF">AGOR_G00248550</name>
</gene>
<evidence type="ECO:0000313" key="2">
    <source>
        <dbReference type="EMBL" id="KAI1882230.1"/>
    </source>
</evidence>
<protein>
    <submittedName>
        <fullName evidence="2">Uncharacterized protein</fullName>
    </submittedName>
</protein>
<organism evidence="2 3">
    <name type="scientific">Albula goreensis</name>
    <dbReference type="NCBI Taxonomy" id="1534307"/>
    <lineage>
        <taxon>Eukaryota</taxon>
        <taxon>Metazoa</taxon>
        <taxon>Chordata</taxon>
        <taxon>Craniata</taxon>
        <taxon>Vertebrata</taxon>
        <taxon>Euteleostomi</taxon>
        <taxon>Actinopterygii</taxon>
        <taxon>Neopterygii</taxon>
        <taxon>Teleostei</taxon>
        <taxon>Albuliformes</taxon>
        <taxon>Albulidae</taxon>
        <taxon>Albula</taxon>
    </lineage>
</organism>
<dbReference type="OrthoDB" id="278606at2759"/>
<accession>A0A8T3CEF2</accession>